<sequence length="289" mass="32796">MKLKSKGIINLDINGEIYDYKLYQSLNSLAKTGSQRKSAKELNISHTVFNRRLLKAEDKLGVKITQKQGNGTLLTPEGEALLEEYKKYLIQIDKTSEINICGGHISTGLLESIDTTFNTNIYSSNDEDAFKLAKRGVVDLLTLDDPLIAFERDLNMIPIAYDYLVLIASPNSKPIKSIHELEGLNFVNVQGSAQRLAWNTLEHYDINYKIKSNVNSQFDAFKLVRNSENLYSFLNASYFKGNDILKFDTRHVISLIKVNDEKEELDQFIEYLLTDGQTAIKNQGFIPID</sequence>
<dbReference type="Gene3D" id="1.10.10.10">
    <property type="entry name" value="Winged helix-like DNA-binding domain superfamily/Winged helix DNA-binding domain"/>
    <property type="match status" value="1"/>
</dbReference>
<dbReference type="EMBL" id="CP017803">
    <property type="protein sequence ID" value="ATZ58952.1"/>
    <property type="molecule type" value="Genomic_DNA"/>
</dbReference>
<dbReference type="PANTHER" id="PTHR30126:SF40">
    <property type="entry name" value="HTH-TYPE TRANSCRIPTIONAL REGULATOR GLTR"/>
    <property type="match status" value="1"/>
</dbReference>
<keyword evidence="2" id="KW-0805">Transcription regulation</keyword>
<evidence type="ECO:0000256" key="4">
    <source>
        <dbReference type="ARBA" id="ARBA00023163"/>
    </source>
</evidence>
<dbReference type="PANTHER" id="PTHR30126">
    <property type="entry name" value="HTH-TYPE TRANSCRIPTIONAL REGULATOR"/>
    <property type="match status" value="1"/>
</dbReference>
<dbReference type="Pfam" id="PF00126">
    <property type="entry name" value="HTH_1"/>
    <property type="match status" value="1"/>
</dbReference>
<dbReference type="AlphaFoldDB" id="A0A2H4U4B0"/>
<dbReference type="GO" id="GO:0003700">
    <property type="term" value="F:DNA-binding transcription factor activity"/>
    <property type="evidence" value="ECO:0007669"/>
    <property type="project" value="InterPro"/>
</dbReference>
<dbReference type="InterPro" id="IPR000847">
    <property type="entry name" value="LysR_HTH_N"/>
</dbReference>
<dbReference type="GO" id="GO:0000976">
    <property type="term" value="F:transcription cis-regulatory region binding"/>
    <property type="evidence" value="ECO:0007669"/>
    <property type="project" value="TreeGrafter"/>
</dbReference>
<name>A0A2H4U4B0_METSM</name>
<keyword evidence="3" id="KW-0238">DNA-binding</keyword>
<evidence type="ECO:0000256" key="2">
    <source>
        <dbReference type="ARBA" id="ARBA00023015"/>
    </source>
</evidence>
<evidence type="ECO:0000259" key="5">
    <source>
        <dbReference type="Pfam" id="PF00126"/>
    </source>
</evidence>
<protein>
    <submittedName>
        <fullName evidence="6">LysR family transcriptional regulator</fullName>
    </submittedName>
</protein>
<evidence type="ECO:0000256" key="1">
    <source>
        <dbReference type="ARBA" id="ARBA00009437"/>
    </source>
</evidence>
<dbReference type="GeneID" id="78818038"/>
<feature type="domain" description="HTH lysR-type" evidence="5">
    <location>
        <begin position="24"/>
        <end position="79"/>
    </location>
</feature>
<reference evidence="6 7" key="1">
    <citation type="submission" date="2016-10" db="EMBL/GenBank/DDBJ databases">
        <authorList>
            <person name="Varghese N."/>
        </authorList>
    </citation>
    <scope>NUCLEOTIDE SEQUENCE [LARGE SCALE GENOMIC DNA]</scope>
    <source>
        <strain evidence="6 7">KB11</strain>
    </source>
</reference>
<keyword evidence="4" id="KW-0804">Transcription</keyword>
<evidence type="ECO:0000313" key="6">
    <source>
        <dbReference type="EMBL" id="ATZ58952.1"/>
    </source>
</evidence>
<accession>A0A2H4U4B0</accession>
<proteinExistence type="inferred from homology"/>
<dbReference type="InterPro" id="IPR036388">
    <property type="entry name" value="WH-like_DNA-bd_sf"/>
</dbReference>
<evidence type="ECO:0000313" key="7">
    <source>
        <dbReference type="Proteomes" id="UP000232133"/>
    </source>
</evidence>
<dbReference type="OMA" id="AHRIVWK"/>
<dbReference type="Proteomes" id="UP000232133">
    <property type="component" value="Chromosome"/>
</dbReference>
<dbReference type="RefSeq" id="WP_004032515.1">
    <property type="nucleotide sequence ID" value="NZ_AP025586.1"/>
</dbReference>
<gene>
    <name evidence="6" type="ORF">BK798_00270</name>
</gene>
<comment type="similarity">
    <text evidence="1">Belongs to the LysR transcriptional regulatory family.</text>
</comment>
<evidence type="ECO:0000256" key="3">
    <source>
        <dbReference type="ARBA" id="ARBA00023125"/>
    </source>
</evidence>
<dbReference type="InterPro" id="IPR036390">
    <property type="entry name" value="WH_DNA-bd_sf"/>
</dbReference>
<dbReference type="SUPFAM" id="SSF46785">
    <property type="entry name" value="Winged helix' DNA-binding domain"/>
    <property type="match status" value="1"/>
</dbReference>
<dbReference type="SUPFAM" id="SSF53850">
    <property type="entry name" value="Periplasmic binding protein-like II"/>
    <property type="match status" value="1"/>
</dbReference>
<organism evidence="6 7">
    <name type="scientific">Methanobrevibacter smithii</name>
    <dbReference type="NCBI Taxonomy" id="2173"/>
    <lineage>
        <taxon>Archaea</taxon>
        <taxon>Methanobacteriati</taxon>
        <taxon>Methanobacteriota</taxon>
        <taxon>Methanomada group</taxon>
        <taxon>Methanobacteria</taxon>
        <taxon>Methanobacteriales</taxon>
        <taxon>Methanobacteriaceae</taxon>
        <taxon>Methanobrevibacter</taxon>
    </lineage>
</organism>